<name>A0A7J5Z710_DISMA</name>
<dbReference type="Gene3D" id="3.30.420.10">
    <property type="entry name" value="Ribonuclease H-like superfamily/Ribonuclease H"/>
    <property type="match status" value="1"/>
</dbReference>
<evidence type="ECO:0000313" key="2">
    <source>
        <dbReference type="EMBL" id="KAF3856889.1"/>
    </source>
</evidence>
<comment type="caution">
    <text evidence="2">The sequence shown here is derived from an EMBL/GenBank/DDBJ whole genome shotgun (WGS) entry which is preliminary data.</text>
</comment>
<gene>
    <name evidence="2" type="ORF">F7725_017612</name>
</gene>
<dbReference type="InterPro" id="IPR058913">
    <property type="entry name" value="Integrase_dom_put"/>
</dbReference>
<dbReference type="SUPFAM" id="SSF53098">
    <property type="entry name" value="Ribonuclease H-like"/>
    <property type="match status" value="1"/>
</dbReference>
<feature type="domain" description="Integrase catalytic" evidence="1">
    <location>
        <begin position="55"/>
        <end position="243"/>
    </location>
</feature>
<dbReference type="OrthoDB" id="10045093at2759"/>
<dbReference type="PANTHER" id="PTHR46791">
    <property type="entry name" value="EXPRESSED PROTEIN"/>
    <property type="match status" value="1"/>
</dbReference>
<organism evidence="2 3">
    <name type="scientific">Dissostichus mawsoni</name>
    <name type="common">Antarctic cod</name>
    <dbReference type="NCBI Taxonomy" id="36200"/>
    <lineage>
        <taxon>Eukaryota</taxon>
        <taxon>Metazoa</taxon>
        <taxon>Chordata</taxon>
        <taxon>Craniata</taxon>
        <taxon>Vertebrata</taxon>
        <taxon>Euteleostomi</taxon>
        <taxon>Actinopterygii</taxon>
        <taxon>Neopterygii</taxon>
        <taxon>Teleostei</taxon>
        <taxon>Neoteleostei</taxon>
        <taxon>Acanthomorphata</taxon>
        <taxon>Eupercaria</taxon>
        <taxon>Perciformes</taxon>
        <taxon>Notothenioidei</taxon>
        <taxon>Nototheniidae</taxon>
        <taxon>Dissostichus</taxon>
    </lineage>
</organism>
<dbReference type="PANTHER" id="PTHR46791:SF13">
    <property type="entry name" value="CLR5 DOMAIN-CONTAINING PROTEIN"/>
    <property type="match status" value="1"/>
</dbReference>
<dbReference type="Proteomes" id="UP000518266">
    <property type="component" value="Unassembled WGS sequence"/>
</dbReference>
<accession>A0A7J5Z710</accession>
<dbReference type="EMBL" id="JAAKFY010000006">
    <property type="protein sequence ID" value="KAF3856889.1"/>
    <property type="molecule type" value="Genomic_DNA"/>
</dbReference>
<sequence length="292" mass="33656">MAGSRRLQGYPWLHLRAVQRGFVVSQETMRLVIKALDPEGVELRRARRLRRRQYHSRGPNALWHMDSYDKLKPYGIAINGCIDGFSRYIMWMEAYTTNSDPNVIADYYISAVTHIGGCPQRMRADRGTENGHIREMQLFLRRNHTDHHAGEGSFIYGCTDRIVVGVLRKQSVQFWMDPFKTLKDDGYFTGDFLDKNLVQFCFLNLLQEELDEVVRTWNTHQIRSRPVHGLQGDAPFSCSLCHSSMEQQRTDSSVFSLRRLQCARRSAPCDETVFELCVLLMGVNGWSSPGCI</sequence>
<dbReference type="GO" id="GO:0003676">
    <property type="term" value="F:nucleic acid binding"/>
    <property type="evidence" value="ECO:0007669"/>
    <property type="project" value="InterPro"/>
</dbReference>
<proteinExistence type="predicted"/>
<evidence type="ECO:0000259" key="1">
    <source>
        <dbReference type="PROSITE" id="PS50994"/>
    </source>
</evidence>
<dbReference type="GO" id="GO:0015074">
    <property type="term" value="P:DNA integration"/>
    <property type="evidence" value="ECO:0007669"/>
    <property type="project" value="InterPro"/>
</dbReference>
<dbReference type="InterPro" id="IPR012337">
    <property type="entry name" value="RNaseH-like_sf"/>
</dbReference>
<dbReference type="Pfam" id="PF24764">
    <property type="entry name" value="rva_4"/>
    <property type="match status" value="1"/>
</dbReference>
<evidence type="ECO:0000313" key="3">
    <source>
        <dbReference type="Proteomes" id="UP000518266"/>
    </source>
</evidence>
<dbReference type="AlphaFoldDB" id="A0A7J5Z710"/>
<dbReference type="InterPro" id="IPR001584">
    <property type="entry name" value="Integrase_cat-core"/>
</dbReference>
<reference evidence="2 3" key="1">
    <citation type="submission" date="2020-03" db="EMBL/GenBank/DDBJ databases">
        <title>Dissostichus mawsoni Genome sequencing and assembly.</title>
        <authorList>
            <person name="Park H."/>
        </authorList>
    </citation>
    <scope>NUCLEOTIDE SEQUENCE [LARGE SCALE GENOMIC DNA]</scope>
    <source>
        <strain evidence="2">DM0001</strain>
        <tissue evidence="2">Muscle</tissue>
    </source>
</reference>
<dbReference type="InterPro" id="IPR036397">
    <property type="entry name" value="RNaseH_sf"/>
</dbReference>
<keyword evidence="3" id="KW-1185">Reference proteome</keyword>
<protein>
    <recommendedName>
        <fullName evidence="1">Integrase catalytic domain-containing protein</fullName>
    </recommendedName>
</protein>
<dbReference type="PROSITE" id="PS50994">
    <property type="entry name" value="INTEGRASE"/>
    <property type="match status" value="1"/>
</dbReference>